<dbReference type="AlphaFoldDB" id="A0A7C1W719"/>
<keyword evidence="1" id="KW-0812">Transmembrane</keyword>
<gene>
    <name evidence="3" type="ORF">ENI26_06345</name>
</gene>
<dbReference type="Proteomes" id="UP000886384">
    <property type="component" value="Unassembled WGS sequence"/>
</dbReference>
<proteinExistence type="predicted"/>
<keyword evidence="1" id="KW-1133">Transmembrane helix</keyword>
<keyword evidence="2" id="KW-0732">Signal</keyword>
<sequence>MKLFSKQALITLGFVIMAPMTANAATVHLDAKTNTNTNAVELSLKAGTYTVNPFKDDTYTAWNAWNGTVTGCDGAGANCSKGWINSYSIVTPTETIFTSNLGRYANAELALADALGATFTLASDAIVKFFIKDSNSKDNIGGMSLNVSAVPIPAAAFLFAPALLGFMGLRRRAQKSVA</sequence>
<comment type="caution">
    <text evidence="3">The sequence shown here is derived from an EMBL/GenBank/DDBJ whole genome shotgun (WGS) entry which is preliminary data.</text>
</comment>
<feature type="signal peptide" evidence="2">
    <location>
        <begin position="1"/>
        <end position="24"/>
    </location>
</feature>
<feature type="chain" id="PRO_5028122940" description="VPLPA-CTERM sorting domain-containing protein" evidence="2">
    <location>
        <begin position="25"/>
        <end position="178"/>
    </location>
</feature>
<evidence type="ECO:0000313" key="3">
    <source>
        <dbReference type="EMBL" id="HEC73978.1"/>
    </source>
</evidence>
<organism evidence="3">
    <name type="scientific">Methylophaga aminisulfidivorans</name>
    <dbReference type="NCBI Taxonomy" id="230105"/>
    <lineage>
        <taxon>Bacteria</taxon>
        <taxon>Pseudomonadati</taxon>
        <taxon>Pseudomonadota</taxon>
        <taxon>Gammaproteobacteria</taxon>
        <taxon>Thiotrichales</taxon>
        <taxon>Piscirickettsiaceae</taxon>
        <taxon>Methylophaga</taxon>
    </lineage>
</organism>
<accession>A0A7C1W719</accession>
<name>A0A7C1W719_9GAMM</name>
<reference evidence="3" key="1">
    <citation type="journal article" date="2020" name="mSystems">
        <title>Genome- and Community-Level Interaction Insights into Carbon Utilization and Element Cycling Functions of Hydrothermarchaeota in Hydrothermal Sediment.</title>
        <authorList>
            <person name="Zhou Z."/>
            <person name="Liu Y."/>
            <person name="Xu W."/>
            <person name="Pan J."/>
            <person name="Luo Z.H."/>
            <person name="Li M."/>
        </authorList>
    </citation>
    <scope>NUCLEOTIDE SEQUENCE [LARGE SCALE GENOMIC DNA]</scope>
    <source>
        <strain evidence="3">HyVt-380</strain>
    </source>
</reference>
<evidence type="ECO:0000256" key="2">
    <source>
        <dbReference type="SAM" id="SignalP"/>
    </source>
</evidence>
<keyword evidence="1" id="KW-0472">Membrane</keyword>
<feature type="transmembrane region" description="Helical" evidence="1">
    <location>
        <begin position="150"/>
        <end position="169"/>
    </location>
</feature>
<evidence type="ECO:0008006" key="4">
    <source>
        <dbReference type="Google" id="ProtNLM"/>
    </source>
</evidence>
<evidence type="ECO:0000256" key="1">
    <source>
        <dbReference type="SAM" id="Phobius"/>
    </source>
</evidence>
<dbReference type="EMBL" id="DRHY01000139">
    <property type="protein sequence ID" value="HEC73978.1"/>
    <property type="molecule type" value="Genomic_DNA"/>
</dbReference>
<protein>
    <recommendedName>
        <fullName evidence="4">VPLPA-CTERM sorting domain-containing protein</fullName>
    </recommendedName>
</protein>